<keyword evidence="1" id="KW-0472">Membrane</keyword>
<dbReference type="EMBL" id="PDBW01000001">
    <property type="protein sequence ID" value="PFH02114.1"/>
    <property type="molecule type" value="Genomic_DNA"/>
</dbReference>
<comment type="caution">
    <text evidence="2">The sequence shown here is derived from an EMBL/GenBank/DDBJ whole genome shotgun (WGS) entry which is preliminary data.</text>
</comment>
<feature type="transmembrane region" description="Helical" evidence="1">
    <location>
        <begin position="337"/>
        <end position="358"/>
    </location>
</feature>
<feature type="transmembrane region" description="Helical" evidence="1">
    <location>
        <begin position="16"/>
        <end position="35"/>
    </location>
</feature>
<evidence type="ECO:0008006" key="4">
    <source>
        <dbReference type="Google" id="ProtNLM"/>
    </source>
</evidence>
<reference evidence="2 3" key="1">
    <citation type="submission" date="2017-09" db="EMBL/GenBank/DDBJ databases">
        <title>Evaluation of Pacific Biosciences Sequencing Technology to Finishing C. thermocellum Genome Sequences.</title>
        <authorList>
            <person name="Brown S."/>
        </authorList>
    </citation>
    <scope>NUCLEOTIDE SEQUENCE [LARGE SCALE GENOMIC DNA]</scope>
    <source>
        <strain evidence="2 3">AD2</strain>
    </source>
</reference>
<evidence type="ECO:0000313" key="3">
    <source>
        <dbReference type="Proteomes" id="UP000223596"/>
    </source>
</evidence>
<proteinExistence type="predicted"/>
<organism evidence="2 3">
    <name type="scientific">Acetivibrio thermocellus AD2</name>
    <dbReference type="NCBI Taxonomy" id="1138384"/>
    <lineage>
        <taxon>Bacteria</taxon>
        <taxon>Bacillati</taxon>
        <taxon>Bacillota</taxon>
        <taxon>Clostridia</taxon>
        <taxon>Eubacteriales</taxon>
        <taxon>Oscillospiraceae</taxon>
        <taxon>Acetivibrio</taxon>
    </lineage>
</organism>
<evidence type="ECO:0000256" key="1">
    <source>
        <dbReference type="SAM" id="Phobius"/>
    </source>
</evidence>
<feature type="transmembrane region" description="Helical" evidence="1">
    <location>
        <begin position="148"/>
        <end position="166"/>
    </location>
</feature>
<dbReference type="AlphaFoldDB" id="A0AB36TDV3"/>
<protein>
    <recommendedName>
        <fullName evidence="4">ABC-2 family transporter protein</fullName>
    </recommendedName>
</protein>
<keyword evidence="1" id="KW-1133">Transmembrane helix</keyword>
<feature type="transmembrane region" description="Helical" evidence="1">
    <location>
        <begin position="274"/>
        <end position="292"/>
    </location>
</feature>
<dbReference type="RefSeq" id="WP_003518307.1">
    <property type="nucleotide sequence ID" value="NZ_CP013828.1"/>
</dbReference>
<sequence>MIVFEWKKVLIKQKGLLCIGIMFLLKIALLFYQGYDSNSIINSNEEGYKYYINLYQGKLTEEKEKSIKAEYDSVTNAQAYLEDLSHKKRNGEIGFKEYEEKSKKYYECLKNADVFNLVYNQYYYAKEAPDVRYIIDWRGWQTLLSHDAPDVLLIVCLLIVMVPLFCNEYESGMYSLLVSSVRGKYKVAIVKLLSAFVLSAGIVILFSVAEYICVDFMVGLDNSTFPLQSLKFFEYSDWYVSLRQAFVIIVLFRIVGAVLFTAFISVVSVISKKTIVALFTCSTLVFLPYIVYGGTTTLYYLPLPSGLLVGAGYLWGDNYLSAITEEGVDRIILFQKISKNMITLLMLMFVIEIVFLFLTCIVKYSRHTFRLNNFGNKIRKFSCALCVLTILLLILTGCRTEMSEKDNFTFNASEEWRCVKTDEYVISLDPEKNIITAENLDKGEQIVLPKDPFRQDIYETEDRSLKRGYRIRSIFVRDGWCYYLKEILQTDGFQIYGIDLKDFKEELIYNGIQENDKNFFGAFFDRRQDQTSLPSVDYFFLNANYIYYLQGKRLVRIDRNTNSETVLALDVKERSAVYHNGDIYYIDTLNRLSVYKEEDETVNKIDSVYTDQISIEGKRIRYTDLLNDKNIGYYDIET</sequence>
<name>A0AB36TDV3_ACETH</name>
<accession>A0AB36TDV3</accession>
<evidence type="ECO:0000313" key="2">
    <source>
        <dbReference type="EMBL" id="PFH02114.1"/>
    </source>
</evidence>
<dbReference type="GeneID" id="35803091"/>
<feature type="transmembrane region" description="Helical" evidence="1">
    <location>
        <begin position="245"/>
        <end position="267"/>
    </location>
</feature>
<dbReference type="Proteomes" id="UP000223596">
    <property type="component" value="Unassembled WGS sequence"/>
</dbReference>
<feature type="transmembrane region" description="Helical" evidence="1">
    <location>
        <begin position="378"/>
        <end position="398"/>
    </location>
</feature>
<gene>
    <name evidence="2" type="ORF">M972_11877</name>
</gene>
<keyword evidence="1" id="KW-0812">Transmembrane</keyword>
<feature type="transmembrane region" description="Helical" evidence="1">
    <location>
        <begin position="187"/>
        <end position="209"/>
    </location>
</feature>